<evidence type="ECO:0000313" key="1">
    <source>
        <dbReference type="EMBL" id="VYT82796.1"/>
    </source>
</evidence>
<dbReference type="EMBL" id="CACRTK010000033">
    <property type="protein sequence ID" value="VYT82796.1"/>
    <property type="molecule type" value="Genomic_DNA"/>
</dbReference>
<dbReference type="GO" id="GO:0017148">
    <property type="term" value="P:negative regulation of translation"/>
    <property type="evidence" value="ECO:0007669"/>
    <property type="project" value="InterPro"/>
</dbReference>
<accession>A0A6N2ZYC3</accession>
<organism evidence="1">
    <name type="scientific">Lacticaseibacillus rhamnosus</name>
    <name type="common">Lactobacillus rhamnosus</name>
    <dbReference type="NCBI Taxonomy" id="47715"/>
    <lineage>
        <taxon>Bacteria</taxon>
        <taxon>Bacillati</taxon>
        <taxon>Bacillota</taxon>
        <taxon>Bacilli</taxon>
        <taxon>Lactobacillales</taxon>
        <taxon>Lactobacillaceae</taxon>
        <taxon>Lacticaseibacillus</taxon>
    </lineage>
</organism>
<dbReference type="InterPro" id="IPR038493">
    <property type="entry name" value="MqsR_sf"/>
</dbReference>
<dbReference type="InterPro" id="IPR031451">
    <property type="entry name" value="MqsR_toxin"/>
</dbReference>
<proteinExistence type="predicted"/>
<dbReference type="Pfam" id="PF15723">
    <property type="entry name" value="MqsR_toxin"/>
    <property type="match status" value="1"/>
</dbReference>
<dbReference type="Gene3D" id="3.30.2310.40">
    <property type="match status" value="1"/>
</dbReference>
<reference evidence="1" key="1">
    <citation type="submission" date="2019-11" db="EMBL/GenBank/DDBJ databases">
        <authorList>
            <person name="Feng L."/>
        </authorList>
    </citation>
    <scope>NUCLEOTIDE SEQUENCE</scope>
    <source>
        <strain evidence="1">LrhamnosusLFYP97</strain>
    </source>
</reference>
<dbReference type="AlphaFoldDB" id="A0A6N2ZYC3"/>
<dbReference type="GO" id="GO:0044010">
    <property type="term" value="P:single-species biofilm formation"/>
    <property type="evidence" value="ECO:0007669"/>
    <property type="project" value="InterPro"/>
</dbReference>
<gene>
    <name evidence="1" type="ORF">LRLFYP97_01963</name>
</gene>
<name>A0A6N2ZYC3_LACRH</name>
<protein>
    <submittedName>
        <fullName evidence="1">Uncharacterized protein</fullName>
    </submittedName>
</protein>
<dbReference type="GO" id="GO:0009372">
    <property type="term" value="P:quorum sensing"/>
    <property type="evidence" value="ECO:0007669"/>
    <property type="project" value="InterPro"/>
</dbReference>
<sequence length="101" mass="12154">MVMNLLEETLAKLKYLVSENRFSLVNRRNPRAQAVEADLAKVIVQQLSLNDYKKHELDRNGSHEYVWVFKTEYGVFYYLKFKINQDTNWVKFISFHESYNE</sequence>